<comment type="function">
    <text evidence="7">Converts 2C-methyl-D-erythritol 2,4-cyclodiphosphate (ME-2,4cPP) into 1-hydroxy-2-methyl-2-(E)-butenyl 4-diphosphate.</text>
</comment>
<dbReference type="HAMAP" id="MF_00159">
    <property type="entry name" value="IspG"/>
    <property type="match status" value="1"/>
</dbReference>
<dbReference type="Pfam" id="PF04551">
    <property type="entry name" value="GcpE"/>
    <property type="match status" value="1"/>
</dbReference>
<dbReference type="RefSeq" id="WP_145974455.1">
    <property type="nucleotide sequence ID" value="NZ_CP014334.2"/>
</dbReference>
<feature type="binding site" evidence="7">
    <location>
        <position position="269"/>
    </location>
    <ligand>
        <name>[4Fe-4S] cluster</name>
        <dbReference type="ChEBI" id="CHEBI:49883"/>
    </ligand>
</feature>
<dbReference type="SUPFAM" id="SSF51717">
    <property type="entry name" value="Dihydropteroate synthetase-like"/>
    <property type="match status" value="1"/>
</dbReference>
<dbReference type="PIRSF" id="PIRSF004640">
    <property type="entry name" value="IspG"/>
    <property type="match status" value="1"/>
</dbReference>
<reference evidence="10 11" key="1">
    <citation type="journal article" date="2015" name="Stand. Genomic Sci.">
        <title>Genome sequence of a native-feather degrading extremely thermophilic Eubacterium, Fervidobacterium islandicum AW-1.</title>
        <authorList>
            <person name="Lee Y.J."/>
            <person name="Jeong H."/>
            <person name="Park G.S."/>
            <person name="Kwak Y."/>
            <person name="Lee S.J."/>
            <person name="Lee S.J."/>
            <person name="Park M.K."/>
            <person name="Kim J.Y."/>
            <person name="Kang H.K."/>
            <person name="Shin J.H."/>
            <person name="Lee D.W."/>
        </authorList>
    </citation>
    <scope>NUCLEOTIDE SEQUENCE [LARGE SCALE GENOMIC DNA]</scope>
    <source>
        <strain evidence="10 11">AW-1</strain>
    </source>
</reference>
<dbReference type="InterPro" id="IPR004588">
    <property type="entry name" value="IspG_bac-typ"/>
</dbReference>
<evidence type="ECO:0000256" key="3">
    <source>
        <dbReference type="ARBA" id="ARBA00023002"/>
    </source>
</evidence>
<feature type="binding site" evidence="7">
    <location>
        <position position="304"/>
    </location>
    <ligand>
        <name>[4Fe-4S] cluster</name>
        <dbReference type="ChEBI" id="CHEBI:49883"/>
    </ligand>
</feature>
<dbReference type="GO" id="GO:0016114">
    <property type="term" value="P:terpenoid biosynthetic process"/>
    <property type="evidence" value="ECO:0007669"/>
    <property type="project" value="InterPro"/>
</dbReference>
<feature type="domain" description="IspG C-terminal" evidence="9">
    <location>
        <begin position="265"/>
        <end position="351"/>
    </location>
</feature>
<comment type="cofactor">
    <cofactor evidence="7">
        <name>[4Fe-4S] cluster</name>
        <dbReference type="ChEBI" id="CHEBI:49883"/>
    </cofactor>
    <text evidence="7">Binds 1 [4Fe-4S] cluster.</text>
</comment>
<dbReference type="GO" id="GO:0005506">
    <property type="term" value="F:iron ion binding"/>
    <property type="evidence" value="ECO:0007669"/>
    <property type="project" value="InterPro"/>
</dbReference>
<protein>
    <recommendedName>
        <fullName evidence="7">4-hydroxy-3-methylbut-2-en-1-yl diphosphate synthase (flavodoxin)</fullName>
        <ecNumber evidence="7">1.17.7.3</ecNumber>
    </recommendedName>
    <alternativeName>
        <fullName evidence="7">1-hydroxy-2-methyl-2-(E)-butenyl 4-diphosphate synthase</fullName>
    </alternativeName>
</protein>
<dbReference type="GO" id="GO:0051539">
    <property type="term" value="F:4 iron, 4 sulfur cluster binding"/>
    <property type="evidence" value="ECO:0007669"/>
    <property type="project" value="UniProtKB-UniRule"/>
</dbReference>
<feature type="binding site" evidence="7">
    <location>
        <position position="272"/>
    </location>
    <ligand>
        <name>[4Fe-4S] cluster</name>
        <dbReference type="ChEBI" id="CHEBI:49883"/>
    </ligand>
</feature>
<dbReference type="InterPro" id="IPR011005">
    <property type="entry name" value="Dihydropteroate_synth-like_sf"/>
</dbReference>
<evidence type="ECO:0000259" key="8">
    <source>
        <dbReference type="Pfam" id="PF04551"/>
    </source>
</evidence>
<dbReference type="InterPro" id="IPR058578">
    <property type="entry name" value="IspG_TIM"/>
</dbReference>
<dbReference type="EC" id="1.17.7.3" evidence="7"/>
<comment type="pathway">
    <text evidence="7">Isoprenoid biosynthesis; isopentenyl diphosphate biosynthesis via DXP pathway; isopentenyl diphosphate from 1-deoxy-D-xylulose 5-phosphate: step 5/6.</text>
</comment>
<evidence type="ECO:0000313" key="10">
    <source>
        <dbReference type="EMBL" id="AMW33742.2"/>
    </source>
</evidence>
<proteinExistence type="inferred from homology"/>
<dbReference type="PANTHER" id="PTHR30454:SF0">
    <property type="entry name" value="4-HYDROXY-3-METHYLBUT-2-EN-1-YL DIPHOSPHATE SYNTHASE (FERREDOXIN), CHLOROPLASTIC"/>
    <property type="match status" value="1"/>
</dbReference>
<name>A0AAI8CMM5_FERIS</name>
<dbReference type="Proteomes" id="UP000093740">
    <property type="component" value="Chromosome"/>
</dbReference>
<evidence type="ECO:0000256" key="6">
    <source>
        <dbReference type="ARBA" id="ARBA00023229"/>
    </source>
</evidence>
<dbReference type="Gene3D" id="3.30.413.10">
    <property type="entry name" value="Sulfite Reductase Hemoprotein, domain 1"/>
    <property type="match status" value="1"/>
</dbReference>
<comment type="catalytic activity">
    <reaction evidence="7">
        <text>(2E)-4-hydroxy-3-methylbut-2-enyl diphosphate + oxidized [flavodoxin] + H2O + 2 H(+) = 2-C-methyl-D-erythritol 2,4-cyclic diphosphate + reduced [flavodoxin]</text>
        <dbReference type="Rhea" id="RHEA:43604"/>
        <dbReference type="Rhea" id="RHEA-COMP:10622"/>
        <dbReference type="Rhea" id="RHEA-COMP:10623"/>
        <dbReference type="ChEBI" id="CHEBI:15377"/>
        <dbReference type="ChEBI" id="CHEBI:15378"/>
        <dbReference type="ChEBI" id="CHEBI:57618"/>
        <dbReference type="ChEBI" id="CHEBI:58210"/>
        <dbReference type="ChEBI" id="CHEBI:58483"/>
        <dbReference type="ChEBI" id="CHEBI:128753"/>
        <dbReference type="EC" id="1.17.7.3"/>
    </reaction>
</comment>
<gene>
    <name evidence="7 10" type="primary">ispG</name>
    <name evidence="10" type="synonym">gcpE</name>
    <name evidence="10" type="ORF">NA23_06485</name>
</gene>
<keyword evidence="3 7" id="KW-0560">Oxidoreductase</keyword>
<dbReference type="KEGG" id="fia:NA23_06485"/>
<dbReference type="Pfam" id="PF26540">
    <property type="entry name" value="GcpE_C"/>
    <property type="match status" value="1"/>
</dbReference>
<dbReference type="FunFam" id="3.20.20.20:FF:000001">
    <property type="entry name" value="4-hydroxy-3-methylbut-2-en-1-yl diphosphate synthase (flavodoxin)"/>
    <property type="match status" value="1"/>
</dbReference>
<keyword evidence="5 7" id="KW-0411">Iron-sulfur</keyword>
<dbReference type="InterPro" id="IPR016425">
    <property type="entry name" value="IspG_bac"/>
</dbReference>
<evidence type="ECO:0000259" key="9">
    <source>
        <dbReference type="Pfam" id="PF26540"/>
    </source>
</evidence>
<dbReference type="GO" id="GO:0019288">
    <property type="term" value="P:isopentenyl diphosphate biosynthetic process, methylerythritol 4-phosphate pathway"/>
    <property type="evidence" value="ECO:0007669"/>
    <property type="project" value="UniProtKB-UniRule"/>
</dbReference>
<keyword evidence="4 7" id="KW-0408">Iron</keyword>
<accession>A0AAI8CMM5</accession>
<dbReference type="PANTHER" id="PTHR30454">
    <property type="entry name" value="4-HYDROXY-3-METHYLBUT-2-EN-1-YL DIPHOSPHATE SYNTHASE"/>
    <property type="match status" value="1"/>
</dbReference>
<keyword evidence="1 7" id="KW-0004">4Fe-4S</keyword>
<dbReference type="GO" id="GO:0046429">
    <property type="term" value="F:4-hydroxy-3-methylbut-2-en-1-yl diphosphate synthase activity (ferredoxin)"/>
    <property type="evidence" value="ECO:0007669"/>
    <property type="project" value="UniProtKB-UniRule"/>
</dbReference>
<dbReference type="InterPro" id="IPR045854">
    <property type="entry name" value="NO2/SO3_Rdtase_4Fe4S_sf"/>
</dbReference>
<organism evidence="10 11">
    <name type="scientific">Fervidobacterium islandicum</name>
    <dbReference type="NCBI Taxonomy" id="2423"/>
    <lineage>
        <taxon>Bacteria</taxon>
        <taxon>Thermotogati</taxon>
        <taxon>Thermotogota</taxon>
        <taxon>Thermotogae</taxon>
        <taxon>Thermotogales</taxon>
        <taxon>Fervidobacteriaceae</taxon>
        <taxon>Fervidobacterium</taxon>
    </lineage>
</organism>
<evidence type="ECO:0000256" key="4">
    <source>
        <dbReference type="ARBA" id="ARBA00023004"/>
    </source>
</evidence>
<feature type="domain" description="IspG TIM-barrel" evidence="8">
    <location>
        <begin position="11"/>
        <end position="251"/>
    </location>
</feature>
<evidence type="ECO:0000256" key="7">
    <source>
        <dbReference type="HAMAP-Rule" id="MF_00159"/>
    </source>
</evidence>
<dbReference type="Gene3D" id="3.20.20.20">
    <property type="entry name" value="Dihydropteroate synthase-like"/>
    <property type="match status" value="1"/>
</dbReference>
<dbReference type="NCBIfam" id="NF001540">
    <property type="entry name" value="PRK00366.1"/>
    <property type="match status" value="1"/>
</dbReference>
<evidence type="ECO:0000313" key="11">
    <source>
        <dbReference type="Proteomes" id="UP000093740"/>
    </source>
</evidence>
<keyword evidence="11" id="KW-1185">Reference proteome</keyword>
<sequence length="367" mass="39626">MVQLLNRRNSRPVKVGNIVIGGNAPIVIQSMTNTDTKDIEKTVKQIKALVEAGCEVVRVSLPDIDSARKVGIIKERLRQENADVPLVGDIHFDYRIALEAINQGIDKIRINPGNIGDESKVVEVVKAAKERGIPLRVGANSGSLPKDLEHLPKSQALAESALREVRILEKHGFYDIVISVKSSDVVETIEANRHIAKLVDYPLHVGVTEAGTIYNSLIKSSVALGVLILDGIVDTLRISIAGDPVNEVIAAKKLLTALHLRRGPNVVACPTCARTVFDVESVALEVEKLVAHVQEDITISVLGCVVNGIGEGKDADVGIAGVKDGVVVFYKGEIMGTYKFDEGLIKLKELVAQALEEKKGIERGQEV</sequence>
<dbReference type="GO" id="GO:0141197">
    <property type="term" value="F:4-hydroxy-3-methylbut-2-enyl-diphosphate synthase activity (flavodoxin)"/>
    <property type="evidence" value="ECO:0007669"/>
    <property type="project" value="UniProtKB-EC"/>
</dbReference>
<dbReference type="SUPFAM" id="SSF56014">
    <property type="entry name" value="Nitrite and sulphite reductase 4Fe-4S domain-like"/>
    <property type="match status" value="1"/>
</dbReference>
<keyword evidence="6 7" id="KW-0414">Isoprene biosynthesis</keyword>
<dbReference type="AlphaFoldDB" id="A0AAI8CMM5"/>
<evidence type="ECO:0000256" key="2">
    <source>
        <dbReference type="ARBA" id="ARBA00022723"/>
    </source>
</evidence>
<feature type="binding site" evidence="7">
    <location>
        <position position="311"/>
    </location>
    <ligand>
        <name>[4Fe-4S] cluster</name>
        <dbReference type="ChEBI" id="CHEBI:49883"/>
    </ligand>
</feature>
<dbReference type="EMBL" id="CP014334">
    <property type="protein sequence ID" value="AMW33742.2"/>
    <property type="molecule type" value="Genomic_DNA"/>
</dbReference>
<evidence type="ECO:0000256" key="1">
    <source>
        <dbReference type="ARBA" id="ARBA00022485"/>
    </source>
</evidence>
<evidence type="ECO:0000256" key="5">
    <source>
        <dbReference type="ARBA" id="ARBA00023014"/>
    </source>
</evidence>
<comment type="similarity">
    <text evidence="7">Belongs to the IspG family.</text>
</comment>
<dbReference type="NCBIfam" id="TIGR00612">
    <property type="entry name" value="ispG_gcpE"/>
    <property type="match status" value="1"/>
</dbReference>
<keyword evidence="2 7" id="KW-0479">Metal-binding</keyword>
<dbReference type="InterPro" id="IPR058579">
    <property type="entry name" value="IspG_C"/>
</dbReference>